<name>A0AA94JE97_9GAMM</name>
<evidence type="ECO:0000256" key="3">
    <source>
        <dbReference type="ARBA" id="ARBA00023002"/>
    </source>
</evidence>
<dbReference type="InterPro" id="IPR005123">
    <property type="entry name" value="Oxoglu/Fe-dep_dioxygenase_dom"/>
</dbReference>
<evidence type="ECO:0000313" key="8">
    <source>
        <dbReference type="Proteomes" id="UP000286680"/>
    </source>
</evidence>
<dbReference type="PRINTS" id="PR00682">
    <property type="entry name" value="IPNSYNTHASE"/>
</dbReference>
<dbReference type="Proteomes" id="UP000286680">
    <property type="component" value="Unassembled WGS sequence"/>
</dbReference>
<dbReference type="GO" id="GO:0046872">
    <property type="term" value="F:metal ion binding"/>
    <property type="evidence" value="ECO:0007669"/>
    <property type="project" value="UniProtKB-KW"/>
</dbReference>
<dbReference type="PROSITE" id="PS51471">
    <property type="entry name" value="FE2OG_OXY"/>
    <property type="match status" value="1"/>
</dbReference>
<dbReference type="InterPro" id="IPR044861">
    <property type="entry name" value="IPNS-like_FE2OG_OXY"/>
</dbReference>
<dbReference type="AlphaFoldDB" id="A0AA94JE97"/>
<organism evidence="7 8">
    <name type="scientific">Idiomarina aquatica</name>
    <dbReference type="NCBI Taxonomy" id="1327752"/>
    <lineage>
        <taxon>Bacteria</taxon>
        <taxon>Pseudomonadati</taxon>
        <taxon>Pseudomonadota</taxon>
        <taxon>Gammaproteobacteria</taxon>
        <taxon>Alteromonadales</taxon>
        <taxon>Idiomarinaceae</taxon>
        <taxon>Idiomarina</taxon>
    </lineage>
</organism>
<accession>A0AA94JE97</accession>
<dbReference type="Pfam" id="PF03171">
    <property type="entry name" value="2OG-FeII_Oxy"/>
    <property type="match status" value="1"/>
</dbReference>
<feature type="domain" description="Fe2OG dioxygenase" evidence="6">
    <location>
        <begin position="168"/>
        <end position="266"/>
    </location>
</feature>
<dbReference type="RefSeq" id="WP_126819281.1">
    <property type="nucleotide sequence ID" value="NZ_PIPS01000001.1"/>
</dbReference>
<proteinExistence type="inferred from homology"/>
<dbReference type="EMBL" id="PIPS01000001">
    <property type="protein sequence ID" value="RUO44910.1"/>
    <property type="molecule type" value="Genomic_DNA"/>
</dbReference>
<dbReference type="PANTHER" id="PTHR10209">
    <property type="entry name" value="OXIDOREDUCTASE, 2OG-FE II OXYGENASE FAMILY PROTEIN"/>
    <property type="match status" value="1"/>
</dbReference>
<gene>
    <name evidence="7" type="ORF">CWE23_02455</name>
</gene>
<comment type="similarity">
    <text evidence="1 5">Belongs to the iron/ascorbate-dependent oxidoreductase family.</text>
</comment>
<keyword evidence="4 5" id="KW-0408">Iron</keyword>
<dbReference type="SUPFAM" id="SSF51197">
    <property type="entry name" value="Clavaminate synthase-like"/>
    <property type="match status" value="1"/>
</dbReference>
<keyword evidence="3 5" id="KW-0560">Oxidoreductase</keyword>
<evidence type="ECO:0000259" key="6">
    <source>
        <dbReference type="PROSITE" id="PS51471"/>
    </source>
</evidence>
<keyword evidence="8" id="KW-1185">Reference proteome</keyword>
<evidence type="ECO:0000256" key="2">
    <source>
        <dbReference type="ARBA" id="ARBA00022723"/>
    </source>
</evidence>
<keyword evidence="2 5" id="KW-0479">Metal-binding</keyword>
<comment type="caution">
    <text evidence="7">The sequence shown here is derived from an EMBL/GenBank/DDBJ whole genome shotgun (WGS) entry which is preliminary data.</text>
</comment>
<evidence type="ECO:0000313" key="7">
    <source>
        <dbReference type="EMBL" id="RUO44910.1"/>
    </source>
</evidence>
<evidence type="ECO:0000256" key="5">
    <source>
        <dbReference type="RuleBase" id="RU003682"/>
    </source>
</evidence>
<sequence length="319" mass="35227">MAIQQLPIISYKQLDTQAERERLLWAASEVGFFYLVEHGLSEADLDAVLRVSRRFFALSQAAKEQVSMAYSPHFRGYNAVGQEVTAGAVDMREQFDWMNEEPAPQQLQYDWQRVIGPNLWPAALPPLREQLLSLTLRQTEIAVTLLRALCQALGVAWNALDDSFRDGPYTHSKIIRYPGTEASSQGVGAHKDPGYLTFVLQDQQSGLEVEHQGEWLDVEPLSGSFVVNIGELLELASDGFLQATNHRVRAPKPGTERFSVAYFMAAQLDATVPVLDLPAAMKAKSKGVSTDPNNPLLSQVGENVLKGRVRSHPDAGKAA</sequence>
<protein>
    <submittedName>
        <fullName evidence="7">2-oxobutyrate oxidase</fullName>
    </submittedName>
</protein>
<dbReference type="Gene3D" id="2.60.120.330">
    <property type="entry name" value="B-lactam Antibiotic, Isopenicillin N Synthase, Chain"/>
    <property type="match status" value="1"/>
</dbReference>
<reference evidence="8" key="1">
    <citation type="journal article" date="2018" name="Front. Microbiol.">
        <title>Genome-Based Analysis Reveals the Taxonomy and Diversity of the Family Idiomarinaceae.</title>
        <authorList>
            <person name="Liu Y."/>
            <person name="Lai Q."/>
            <person name="Shao Z."/>
        </authorList>
    </citation>
    <scope>NUCLEOTIDE SEQUENCE [LARGE SCALE GENOMIC DNA]</scope>
    <source>
        <strain evidence="8">SN-14</strain>
    </source>
</reference>
<dbReference type="Pfam" id="PF14226">
    <property type="entry name" value="DIOX_N"/>
    <property type="match status" value="1"/>
</dbReference>
<evidence type="ECO:0000256" key="4">
    <source>
        <dbReference type="ARBA" id="ARBA00023004"/>
    </source>
</evidence>
<dbReference type="GO" id="GO:0016491">
    <property type="term" value="F:oxidoreductase activity"/>
    <property type="evidence" value="ECO:0007669"/>
    <property type="project" value="UniProtKB-KW"/>
</dbReference>
<dbReference type="InterPro" id="IPR027443">
    <property type="entry name" value="IPNS-like_sf"/>
</dbReference>
<dbReference type="InterPro" id="IPR026992">
    <property type="entry name" value="DIOX_N"/>
</dbReference>
<dbReference type="PANTHER" id="PTHR10209:SF885">
    <property type="entry name" value="2OG-FE(II) OXYGENASE FAMILY, PUTATIVE (AFU_ORTHOLOGUE AFUA_2G00750)-RELATED"/>
    <property type="match status" value="1"/>
</dbReference>
<evidence type="ECO:0000256" key="1">
    <source>
        <dbReference type="ARBA" id="ARBA00008056"/>
    </source>
</evidence>